<dbReference type="Proteomes" id="UP001172101">
    <property type="component" value="Unassembled WGS sequence"/>
</dbReference>
<dbReference type="EMBL" id="JAUIRO010000005">
    <property type="protein sequence ID" value="KAK0714029.1"/>
    <property type="molecule type" value="Genomic_DNA"/>
</dbReference>
<organism evidence="1 2">
    <name type="scientific">Lasiosphaeria miniovina</name>
    <dbReference type="NCBI Taxonomy" id="1954250"/>
    <lineage>
        <taxon>Eukaryota</taxon>
        <taxon>Fungi</taxon>
        <taxon>Dikarya</taxon>
        <taxon>Ascomycota</taxon>
        <taxon>Pezizomycotina</taxon>
        <taxon>Sordariomycetes</taxon>
        <taxon>Sordariomycetidae</taxon>
        <taxon>Sordariales</taxon>
        <taxon>Lasiosphaeriaceae</taxon>
        <taxon>Lasiosphaeria</taxon>
    </lineage>
</organism>
<sequence>MGMLRFPCEPQDSGCPLPGGACLHLTRAGACHTTGATRGTGRRAGSDLLPVVPSRDECPIAESNPDCVHPLRPPLRPSHCVLPIASIPIASIPIASIPIPISIPSHFHISGIGTAHTERERSHAIPPQRAPCPAAVFASGGPPKHAPKSRLWRDVFPPLSQAPTRRPPSQCLAQSLFSLRHCVTVWTLRRSEPTNQTETTCGRTEKPRACDSVLLVYIHSNGAGSASSR</sequence>
<keyword evidence="2" id="KW-1185">Reference proteome</keyword>
<proteinExistence type="predicted"/>
<dbReference type="RefSeq" id="XP_060295351.1">
    <property type="nucleotide sequence ID" value="XM_060434712.1"/>
</dbReference>
<reference evidence="1" key="1">
    <citation type="submission" date="2023-06" db="EMBL/GenBank/DDBJ databases">
        <title>Genome-scale phylogeny and comparative genomics of the fungal order Sordariales.</title>
        <authorList>
            <consortium name="Lawrence Berkeley National Laboratory"/>
            <person name="Hensen N."/>
            <person name="Bonometti L."/>
            <person name="Westerberg I."/>
            <person name="Brannstrom I.O."/>
            <person name="Guillou S."/>
            <person name="Cros-Aarteil S."/>
            <person name="Calhoun S."/>
            <person name="Haridas S."/>
            <person name="Kuo A."/>
            <person name="Mondo S."/>
            <person name="Pangilinan J."/>
            <person name="Riley R."/>
            <person name="LaButti K."/>
            <person name="Andreopoulos B."/>
            <person name="Lipzen A."/>
            <person name="Chen C."/>
            <person name="Yanf M."/>
            <person name="Daum C."/>
            <person name="Ng V."/>
            <person name="Clum A."/>
            <person name="Steindorff A."/>
            <person name="Ohm R."/>
            <person name="Martin F."/>
            <person name="Silar P."/>
            <person name="Natvig D."/>
            <person name="Lalanne C."/>
            <person name="Gautier V."/>
            <person name="Ament-velasquez S.L."/>
            <person name="Kruys A."/>
            <person name="Hutchinson M.I."/>
            <person name="Powell A.J."/>
            <person name="Barry K."/>
            <person name="Miller A.N."/>
            <person name="Grigoriev I.V."/>
            <person name="Debuchy R."/>
            <person name="Gladieux P."/>
            <person name="Thoren M.H."/>
            <person name="Johannesson H."/>
        </authorList>
    </citation>
    <scope>NUCLEOTIDE SEQUENCE</scope>
    <source>
        <strain evidence="1">SMH2392-1A</strain>
    </source>
</reference>
<dbReference type="GeneID" id="85317982"/>
<name>A0AA40ADR1_9PEZI</name>
<dbReference type="AlphaFoldDB" id="A0AA40ADR1"/>
<comment type="caution">
    <text evidence="1">The sequence shown here is derived from an EMBL/GenBank/DDBJ whole genome shotgun (WGS) entry which is preliminary data.</text>
</comment>
<accession>A0AA40ADR1</accession>
<evidence type="ECO:0000313" key="2">
    <source>
        <dbReference type="Proteomes" id="UP001172101"/>
    </source>
</evidence>
<evidence type="ECO:0000313" key="1">
    <source>
        <dbReference type="EMBL" id="KAK0714029.1"/>
    </source>
</evidence>
<protein>
    <submittedName>
        <fullName evidence="1">Uncharacterized protein</fullName>
    </submittedName>
</protein>
<gene>
    <name evidence="1" type="ORF">B0T26DRAFT_383695</name>
</gene>